<dbReference type="EMBL" id="GBRH01237201">
    <property type="protein sequence ID" value="JAD60694.1"/>
    <property type="molecule type" value="Transcribed_RNA"/>
</dbReference>
<accession>A0A0A9B9R7</accession>
<dbReference type="AlphaFoldDB" id="A0A0A9B9R7"/>
<evidence type="ECO:0000313" key="1">
    <source>
        <dbReference type="EMBL" id="JAD60694.1"/>
    </source>
</evidence>
<sequence length="41" mass="4403">MGEGIELEERGGGPAASIGRQVLLFYPLVLQRTETNGSSIR</sequence>
<protein>
    <submittedName>
        <fullName evidence="1">Uncharacterized protein</fullName>
    </submittedName>
</protein>
<name>A0A0A9B9R7_ARUDO</name>
<reference evidence="1" key="2">
    <citation type="journal article" date="2015" name="Data Brief">
        <title>Shoot transcriptome of the giant reed, Arundo donax.</title>
        <authorList>
            <person name="Barrero R.A."/>
            <person name="Guerrero F.D."/>
            <person name="Moolhuijzen P."/>
            <person name="Goolsby J.A."/>
            <person name="Tidwell J."/>
            <person name="Bellgard S.E."/>
            <person name="Bellgard M.I."/>
        </authorList>
    </citation>
    <scope>NUCLEOTIDE SEQUENCE</scope>
    <source>
        <tissue evidence="1">Shoot tissue taken approximately 20 cm above the soil surface</tissue>
    </source>
</reference>
<reference evidence="1" key="1">
    <citation type="submission" date="2014-09" db="EMBL/GenBank/DDBJ databases">
        <authorList>
            <person name="Magalhaes I.L.F."/>
            <person name="Oliveira U."/>
            <person name="Santos F.R."/>
            <person name="Vidigal T.H.D.A."/>
            <person name="Brescovit A.D."/>
            <person name="Santos A.J."/>
        </authorList>
    </citation>
    <scope>NUCLEOTIDE SEQUENCE</scope>
    <source>
        <tissue evidence="1">Shoot tissue taken approximately 20 cm above the soil surface</tissue>
    </source>
</reference>
<organism evidence="1">
    <name type="scientific">Arundo donax</name>
    <name type="common">Giant reed</name>
    <name type="synonym">Donax arundinaceus</name>
    <dbReference type="NCBI Taxonomy" id="35708"/>
    <lineage>
        <taxon>Eukaryota</taxon>
        <taxon>Viridiplantae</taxon>
        <taxon>Streptophyta</taxon>
        <taxon>Embryophyta</taxon>
        <taxon>Tracheophyta</taxon>
        <taxon>Spermatophyta</taxon>
        <taxon>Magnoliopsida</taxon>
        <taxon>Liliopsida</taxon>
        <taxon>Poales</taxon>
        <taxon>Poaceae</taxon>
        <taxon>PACMAD clade</taxon>
        <taxon>Arundinoideae</taxon>
        <taxon>Arundineae</taxon>
        <taxon>Arundo</taxon>
    </lineage>
</organism>
<proteinExistence type="predicted"/>